<reference evidence="1 2" key="1">
    <citation type="journal article" date="2003" name="Proc. Natl. Acad. Sci. U.S.A.">
        <title>The genome sequence of Clostridium tetani, the causative agent of tetanus disease.</title>
        <authorList>
            <person name="Brueggemann H."/>
            <person name="Baumer S."/>
            <person name="Fricke W.F."/>
            <person name="Wiezer A."/>
            <person name="Liesegang H."/>
            <person name="Decker I."/>
            <person name="Herzberg C."/>
            <person name="Martinez-Arias R."/>
            <person name="Merkl R."/>
            <person name="Henne A."/>
            <person name="Gottschalk G."/>
        </authorList>
    </citation>
    <scope>NUCLEOTIDE SEQUENCE [LARGE SCALE GENOMIC DNA]</scope>
    <source>
        <strain evidence="2">Massachusetts / E88</strain>
    </source>
</reference>
<sequence length="190" mass="23038">MQVNMKEEDKNNFLMKDMLLIYRNKYNLSLKIEYDCFDKKYMDNNAKILSDTIYKSYQIPKDYFGIIVSFKKDIEKNNFYYEHAGINKGKIRSYKYEIYELSEKEKLFNEIYDDINEALINKFNIKDNNEDIKYKSFYKKESCGKVIIEHDFNEIIFKSDKRAINIQNFIRTILDYEGFLIRVQIIKSNN</sequence>
<organism evidence="1 2">
    <name type="scientific">Clostridium tetani (strain Massachusetts / E88)</name>
    <dbReference type="NCBI Taxonomy" id="212717"/>
    <lineage>
        <taxon>Bacteria</taxon>
        <taxon>Bacillati</taxon>
        <taxon>Bacillota</taxon>
        <taxon>Clostridia</taxon>
        <taxon>Eubacteriales</taxon>
        <taxon>Clostridiaceae</taxon>
        <taxon>Clostridium</taxon>
    </lineage>
</organism>
<name>Q899U0_CLOTE</name>
<protein>
    <submittedName>
        <fullName evidence="1">Uncharacterized protein</fullName>
    </submittedName>
</protein>
<dbReference type="KEGG" id="ctc:CTC_00077"/>
<evidence type="ECO:0000313" key="2">
    <source>
        <dbReference type="Proteomes" id="UP000001412"/>
    </source>
</evidence>
<dbReference type="AlphaFoldDB" id="Q899U0"/>
<dbReference type="HOGENOM" id="CLU_1438837_0_0_9"/>
<accession>Q899U0</accession>
<gene>
    <name evidence="1" type="ordered locus">CTC_00077</name>
</gene>
<evidence type="ECO:0000313" key="1">
    <source>
        <dbReference type="EMBL" id="AAO34731.1"/>
    </source>
</evidence>
<keyword evidence="2" id="KW-1185">Reference proteome</keyword>
<dbReference type="EMBL" id="AE015927">
    <property type="protein sequence ID" value="AAO34731.1"/>
    <property type="molecule type" value="Genomic_DNA"/>
</dbReference>
<dbReference type="Proteomes" id="UP000001412">
    <property type="component" value="Chromosome"/>
</dbReference>
<proteinExistence type="predicted"/>